<evidence type="ECO:0000313" key="10">
    <source>
        <dbReference type="EMBL" id="KAJ8905564.1"/>
    </source>
</evidence>
<comment type="subcellular location">
    <subcellularLocation>
        <location evidence="1">Nucleus</location>
    </subcellularLocation>
</comment>
<evidence type="ECO:0000256" key="5">
    <source>
        <dbReference type="ARBA" id="ARBA00022833"/>
    </source>
</evidence>
<gene>
    <name evidence="10" type="ORF">NDN08_002071</name>
</gene>
<dbReference type="PROSITE" id="PS50157">
    <property type="entry name" value="ZINC_FINGER_C2H2_2"/>
    <property type="match status" value="2"/>
</dbReference>
<dbReference type="FunFam" id="3.30.160.60:FF:000688">
    <property type="entry name" value="zinc finger protein 197 isoform X1"/>
    <property type="match status" value="1"/>
</dbReference>
<evidence type="ECO:0000256" key="2">
    <source>
        <dbReference type="ARBA" id="ARBA00022723"/>
    </source>
</evidence>
<dbReference type="PANTHER" id="PTHR14003:SF19">
    <property type="entry name" value="YY2 TRANSCRIPTION FACTOR"/>
    <property type="match status" value="1"/>
</dbReference>
<name>A0AAV8USS2_9RHOD</name>
<evidence type="ECO:0000256" key="6">
    <source>
        <dbReference type="ARBA" id="ARBA00023242"/>
    </source>
</evidence>
<dbReference type="GO" id="GO:0031519">
    <property type="term" value="C:PcG protein complex"/>
    <property type="evidence" value="ECO:0007669"/>
    <property type="project" value="TreeGrafter"/>
</dbReference>
<evidence type="ECO:0000256" key="4">
    <source>
        <dbReference type="ARBA" id="ARBA00022771"/>
    </source>
</evidence>
<organism evidence="10 11">
    <name type="scientific">Rhodosorus marinus</name>
    <dbReference type="NCBI Taxonomy" id="101924"/>
    <lineage>
        <taxon>Eukaryota</taxon>
        <taxon>Rhodophyta</taxon>
        <taxon>Stylonematophyceae</taxon>
        <taxon>Stylonematales</taxon>
        <taxon>Stylonemataceae</taxon>
        <taxon>Rhodosorus</taxon>
    </lineage>
</organism>
<feature type="region of interest" description="Disordered" evidence="8">
    <location>
        <begin position="79"/>
        <end position="98"/>
    </location>
</feature>
<dbReference type="PROSITE" id="PS00028">
    <property type="entry name" value="ZINC_FINGER_C2H2_1"/>
    <property type="match status" value="2"/>
</dbReference>
<keyword evidence="2" id="KW-0479">Metal-binding</keyword>
<feature type="domain" description="C2H2-type" evidence="9">
    <location>
        <begin position="33"/>
        <end position="60"/>
    </location>
</feature>
<dbReference type="GO" id="GO:0000981">
    <property type="term" value="F:DNA-binding transcription factor activity, RNA polymerase II-specific"/>
    <property type="evidence" value="ECO:0007669"/>
    <property type="project" value="TreeGrafter"/>
</dbReference>
<evidence type="ECO:0000313" key="11">
    <source>
        <dbReference type="Proteomes" id="UP001157974"/>
    </source>
</evidence>
<keyword evidence="3" id="KW-0677">Repeat</keyword>
<dbReference type="GO" id="GO:0008270">
    <property type="term" value="F:zinc ion binding"/>
    <property type="evidence" value="ECO:0007669"/>
    <property type="project" value="UniProtKB-KW"/>
</dbReference>
<keyword evidence="11" id="KW-1185">Reference proteome</keyword>
<evidence type="ECO:0000256" key="7">
    <source>
        <dbReference type="PROSITE-ProRule" id="PRU00042"/>
    </source>
</evidence>
<dbReference type="GO" id="GO:0000785">
    <property type="term" value="C:chromatin"/>
    <property type="evidence" value="ECO:0007669"/>
    <property type="project" value="TreeGrafter"/>
</dbReference>
<dbReference type="GO" id="GO:0005667">
    <property type="term" value="C:transcription regulator complex"/>
    <property type="evidence" value="ECO:0007669"/>
    <property type="project" value="TreeGrafter"/>
</dbReference>
<evidence type="ECO:0000256" key="3">
    <source>
        <dbReference type="ARBA" id="ARBA00022737"/>
    </source>
</evidence>
<dbReference type="FunFam" id="3.30.160.60:FF:000145">
    <property type="entry name" value="Zinc finger protein 574"/>
    <property type="match status" value="1"/>
</dbReference>
<dbReference type="Pfam" id="PF00096">
    <property type="entry name" value="zf-C2H2"/>
    <property type="match status" value="2"/>
</dbReference>
<keyword evidence="4 7" id="KW-0863">Zinc-finger</keyword>
<proteinExistence type="predicted"/>
<dbReference type="InterPro" id="IPR036236">
    <property type="entry name" value="Znf_C2H2_sf"/>
</dbReference>
<dbReference type="PANTHER" id="PTHR14003">
    <property type="entry name" value="TRANSCRIPTIONAL REPRESSOR PROTEIN YY"/>
    <property type="match status" value="1"/>
</dbReference>
<protein>
    <recommendedName>
        <fullName evidence="9">C2H2-type domain-containing protein</fullName>
    </recommendedName>
</protein>
<reference evidence="10 11" key="1">
    <citation type="journal article" date="2023" name="Nat. Commun.">
        <title>Origin of minicircular mitochondrial genomes in red algae.</title>
        <authorList>
            <person name="Lee Y."/>
            <person name="Cho C.H."/>
            <person name="Lee Y.M."/>
            <person name="Park S.I."/>
            <person name="Yang J.H."/>
            <person name="West J.A."/>
            <person name="Bhattacharya D."/>
            <person name="Yoon H.S."/>
        </authorList>
    </citation>
    <scope>NUCLEOTIDE SEQUENCE [LARGE SCALE GENOMIC DNA]</scope>
    <source>
        <strain evidence="10 11">CCMP1338</strain>
        <tissue evidence="10">Whole cell</tissue>
    </source>
</reference>
<feature type="compositionally biased region" description="Basic residues" evidence="8">
    <location>
        <begin position="80"/>
        <end position="98"/>
    </location>
</feature>
<keyword evidence="5" id="KW-0862">Zinc</keyword>
<dbReference type="EMBL" id="JAMWBK010000004">
    <property type="protein sequence ID" value="KAJ8905564.1"/>
    <property type="molecule type" value="Genomic_DNA"/>
</dbReference>
<dbReference type="SMART" id="SM00355">
    <property type="entry name" value="ZnF_C2H2"/>
    <property type="match status" value="2"/>
</dbReference>
<accession>A0AAV8USS2</accession>
<feature type="domain" description="C2H2-type" evidence="9">
    <location>
        <begin position="61"/>
        <end position="90"/>
    </location>
</feature>
<comment type="caution">
    <text evidence="10">The sequence shown here is derived from an EMBL/GenBank/DDBJ whole genome shotgun (WGS) entry which is preliminary data.</text>
</comment>
<sequence length="98" mass="11445">MTELGETMVERQPNKMDIEFLTNRAGPSKVALYACPECTREFVKSSTMKDHLRTHTNERVYKCVEEKCGKTFKWRSSLSQHRRSHLRSSKGGIRKLKQ</sequence>
<evidence type="ECO:0000259" key="9">
    <source>
        <dbReference type="PROSITE" id="PS50157"/>
    </source>
</evidence>
<evidence type="ECO:0000256" key="8">
    <source>
        <dbReference type="SAM" id="MobiDB-lite"/>
    </source>
</evidence>
<evidence type="ECO:0000256" key="1">
    <source>
        <dbReference type="ARBA" id="ARBA00004123"/>
    </source>
</evidence>
<keyword evidence="6" id="KW-0539">Nucleus</keyword>
<dbReference type="InterPro" id="IPR013087">
    <property type="entry name" value="Znf_C2H2_type"/>
</dbReference>
<dbReference type="Proteomes" id="UP001157974">
    <property type="component" value="Unassembled WGS sequence"/>
</dbReference>
<dbReference type="AlphaFoldDB" id="A0AAV8USS2"/>
<dbReference type="Gene3D" id="3.30.160.60">
    <property type="entry name" value="Classic Zinc Finger"/>
    <property type="match status" value="2"/>
</dbReference>
<dbReference type="SUPFAM" id="SSF57667">
    <property type="entry name" value="beta-beta-alpha zinc fingers"/>
    <property type="match status" value="1"/>
</dbReference>
<dbReference type="GO" id="GO:0000978">
    <property type="term" value="F:RNA polymerase II cis-regulatory region sequence-specific DNA binding"/>
    <property type="evidence" value="ECO:0007669"/>
    <property type="project" value="TreeGrafter"/>
</dbReference>